<protein>
    <submittedName>
        <fullName evidence="2">Aldolase</fullName>
    </submittedName>
</protein>
<reference evidence="2 3" key="1">
    <citation type="submission" date="2019-05" db="EMBL/GenBank/DDBJ databases">
        <title>Draft genome sequence of Nonomuraea turkmeniaca DSM 43926.</title>
        <authorList>
            <person name="Saricaoglu S."/>
            <person name="Isik K."/>
        </authorList>
    </citation>
    <scope>NUCLEOTIDE SEQUENCE [LARGE SCALE GENOMIC DNA]</scope>
    <source>
        <strain evidence="2 3">DSM 43926</strain>
    </source>
</reference>
<keyword evidence="3" id="KW-1185">Reference proteome</keyword>
<dbReference type="SMART" id="SM01133">
    <property type="entry name" value="DeoC"/>
    <property type="match status" value="1"/>
</dbReference>
<dbReference type="Pfam" id="PF01791">
    <property type="entry name" value="DeoC"/>
    <property type="match status" value="1"/>
</dbReference>
<dbReference type="InterPro" id="IPR050456">
    <property type="entry name" value="DeoC/FbaB_aldolase"/>
</dbReference>
<evidence type="ECO:0000313" key="2">
    <source>
        <dbReference type="EMBL" id="TMR16502.1"/>
    </source>
</evidence>
<dbReference type="InterPro" id="IPR041720">
    <property type="entry name" value="FbaB-like"/>
</dbReference>
<dbReference type="Gene3D" id="3.20.20.70">
    <property type="entry name" value="Aldolase class I"/>
    <property type="match status" value="1"/>
</dbReference>
<dbReference type="InterPro" id="IPR002915">
    <property type="entry name" value="DeoC/FbaB/LacD_aldolase"/>
</dbReference>
<proteinExistence type="predicted"/>
<evidence type="ECO:0000256" key="1">
    <source>
        <dbReference type="SAM" id="MobiDB-lite"/>
    </source>
</evidence>
<dbReference type="InterPro" id="IPR013785">
    <property type="entry name" value="Aldolase_TIM"/>
</dbReference>
<accession>A0A5S4FDT7</accession>
<evidence type="ECO:0000313" key="3">
    <source>
        <dbReference type="Proteomes" id="UP000309128"/>
    </source>
</evidence>
<sequence length="322" mass="34179">MSSATARSSTSRLTCTRSTHPNQPTDRQESSVKARLDRFFGQSGKCLDVALDHGMTNEFSLLGGIEDMRTAVARIVEAGPDAIQLTPGMARLLDGVRGKRRPALALRGDVSNVYGPALPRHLFSEAMDAAVDLAVAADAACVVVNLLLLPGQPELHHQCVRNVAGLKRECESAGMPLMVEPLVMASNDVQGGYMVDGDLTKITTLVRQAAELGADIIKADPCTDPADFHQVVETASGIPVLVRGGGRASDEEVLARTAEIMKQGAAGIVYGRNIIQHPRPQRMVRALMALVHSPETSVADALKILEDNNAPEPAADAAGVRL</sequence>
<dbReference type="RefSeq" id="WP_138668623.1">
    <property type="nucleotide sequence ID" value="NZ_VCKY01000089.1"/>
</dbReference>
<organism evidence="2 3">
    <name type="scientific">Nonomuraea turkmeniaca</name>
    <dbReference type="NCBI Taxonomy" id="103838"/>
    <lineage>
        <taxon>Bacteria</taxon>
        <taxon>Bacillati</taxon>
        <taxon>Actinomycetota</taxon>
        <taxon>Actinomycetes</taxon>
        <taxon>Streptosporangiales</taxon>
        <taxon>Streptosporangiaceae</taxon>
        <taxon>Nonomuraea</taxon>
    </lineage>
</organism>
<dbReference type="SUPFAM" id="SSF51569">
    <property type="entry name" value="Aldolase"/>
    <property type="match status" value="1"/>
</dbReference>
<dbReference type="PIRSF" id="PIRSF038992">
    <property type="entry name" value="Aldolase_Ia"/>
    <property type="match status" value="1"/>
</dbReference>
<feature type="region of interest" description="Disordered" evidence="1">
    <location>
        <begin position="1"/>
        <end position="31"/>
    </location>
</feature>
<dbReference type="OrthoDB" id="9771504at2"/>
<dbReference type="AlphaFoldDB" id="A0A5S4FDT7"/>
<comment type="caution">
    <text evidence="2">The sequence shown here is derived from an EMBL/GenBank/DDBJ whole genome shotgun (WGS) entry which is preliminary data.</text>
</comment>
<dbReference type="PANTHER" id="PTHR47916">
    <property type="entry name" value="FRUCTOSE-BISPHOSPHATE ALDOLASE CLASS 1"/>
    <property type="match status" value="1"/>
</dbReference>
<gene>
    <name evidence="2" type="ORF">ETD86_25170</name>
</gene>
<dbReference type="GO" id="GO:0004332">
    <property type="term" value="F:fructose-bisphosphate aldolase activity"/>
    <property type="evidence" value="ECO:0007669"/>
    <property type="project" value="InterPro"/>
</dbReference>
<dbReference type="Proteomes" id="UP000309128">
    <property type="component" value="Unassembled WGS sequence"/>
</dbReference>
<dbReference type="EMBL" id="VCKY01000089">
    <property type="protein sequence ID" value="TMR16502.1"/>
    <property type="molecule type" value="Genomic_DNA"/>
</dbReference>
<name>A0A5S4FDT7_9ACTN</name>
<dbReference type="PANTHER" id="PTHR47916:SF1">
    <property type="entry name" value="3-HYDROXY-5-PHOSPHONOOXYPENTANE-2,4-DIONE THIOLASE"/>
    <property type="match status" value="1"/>
</dbReference>
<feature type="compositionally biased region" description="Low complexity" evidence="1">
    <location>
        <begin position="1"/>
        <end position="19"/>
    </location>
</feature>